<sequence length="136" mass="16153">MFVSETQVRVRYAETDQMGYVYYGNYAMYYEVGRVESLRSLGLSYKELEEMGVMMPVLENRSKYIAPGKYDELLTIKVKMPELPNIRIRFEYEIYNEQDRLINIGETTLVFVDMKTKKPCKMPEVMEKLLAPYFHD</sequence>
<gene>
    <name evidence="3" type="ORF">SAMN04488028_107181</name>
</gene>
<dbReference type="PIRSF" id="PIRSF003230">
    <property type="entry name" value="YbgC"/>
    <property type="match status" value="1"/>
</dbReference>
<dbReference type="AlphaFoldDB" id="A0A1M6ULT7"/>
<organism evidence="3 4">
    <name type="scientific">Reichenbachiella agariperforans</name>
    <dbReference type="NCBI Taxonomy" id="156994"/>
    <lineage>
        <taxon>Bacteria</taxon>
        <taxon>Pseudomonadati</taxon>
        <taxon>Bacteroidota</taxon>
        <taxon>Cytophagia</taxon>
        <taxon>Cytophagales</taxon>
        <taxon>Reichenbachiellaceae</taxon>
        <taxon>Reichenbachiella</taxon>
    </lineage>
</organism>
<dbReference type="InterPro" id="IPR006684">
    <property type="entry name" value="YbgC/YbaW"/>
</dbReference>
<name>A0A1M6ULT7_REIAG</name>
<dbReference type="GO" id="GO:0047617">
    <property type="term" value="F:fatty acyl-CoA hydrolase activity"/>
    <property type="evidence" value="ECO:0007669"/>
    <property type="project" value="TreeGrafter"/>
</dbReference>
<dbReference type="InterPro" id="IPR029069">
    <property type="entry name" value="HotDog_dom_sf"/>
</dbReference>
<dbReference type="Pfam" id="PF13279">
    <property type="entry name" value="4HBT_2"/>
    <property type="match status" value="1"/>
</dbReference>
<proteinExistence type="inferred from homology"/>
<evidence type="ECO:0000256" key="1">
    <source>
        <dbReference type="ARBA" id="ARBA00005953"/>
    </source>
</evidence>
<keyword evidence="2 3" id="KW-0378">Hydrolase</keyword>
<dbReference type="SUPFAM" id="SSF54637">
    <property type="entry name" value="Thioesterase/thiol ester dehydrase-isomerase"/>
    <property type="match status" value="1"/>
</dbReference>
<dbReference type="NCBIfam" id="TIGR00051">
    <property type="entry name" value="YbgC/FadM family acyl-CoA thioesterase"/>
    <property type="match status" value="1"/>
</dbReference>
<accession>A0A1M6ULT7</accession>
<dbReference type="Proteomes" id="UP000184474">
    <property type="component" value="Unassembled WGS sequence"/>
</dbReference>
<reference evidence="4" key="1">
    <citation type="submission" date="2016-11" db="EMBL/GenBank/DDBJ databases">
        <authorList>
            <person name="Varghese N."/>
            <person name="Submissions S."/>
        </authorList>
    </citation>
    <scope>NUCLEOTIDE SEQUENCE [LARGE SCALE GENOMIC DNA]</scope>
    <source>
        <strain evidence="4">DSM 26134</strain>
    </source>
</reference>
<comment type="similarity">
    <text evidence="1">Belongs to the 4-hydroxybenzoyl-CoA thioesterase family.</text>
</comment>
<evidence type="ECO:0000313" key="4">
    <source>
        <dbReference type="Proteomes" id="UP000184474"/>
    </source>
</evidence>
<evidence type="ECO:0000256" key="2">
    <source>
        <dbReference type="ARBA" id="ARBA00022801"/>
    </source>
</evidence>
<dbReference type="PANTHER" id="PTHR31793:SF27">
    <property type="entry name" value="NOVEL THIOESTERASE SUPERFAMILY DOMAIN AND SAPOSIN A-TYPE DOMAIN CONTAINING PROTEIN (0610012H03RIK)"/>
    <property type="match status" value="1"/>
</dbReference>
<dbReference type="EMBL" id="FRAA01000007">
    <property type="protein sequence ID" value="SHK70172.1"/>
    <property type="molecule type" value="Genomic_DNA"/>
</dbReference>
<dbReference type="InterPro" id="IPR050563">
    <property type="entry name" value="4-hydroxybenzoyl-CoA_TE"/>
</dbReference>
<evidence type="ECO:0000313" key="3">
    <source>
        <dbReference type="EMBL" id="SHK70172.1"/>
    </source>
</evidence>
<protein>
    <submittedName>
        <fullName evidence="3">Acyl-CoA thioester hydrolase</fullName>
    </submittedName>
</protein>
<dbReference type="PANTHER" id="PTHR31793">
    <property type="entry name" value="4-HYDROXYBENZOYL-COA THIOESTERASE FAMILY MEMBER"/>
    <property type="match status" value="1"/>
</dbReference>
<dbReference type="STRING" id="156994.SAMN04488028_107181"/>
<keyword evidence="4" id="KW-1185">Reference proteome</keyword>
<dbReference type="RefSeq" id="WP_073124395.1">
    <property type="nucleotide sequence ID" value="NZ_FRAA01000007.1"/>
</dbReference>
<dbReference type="CDD" id="cd00586">
    <property type="entry name" value="4HBT"/>
    <property type="match status" value="1"/>
</dbReference>
<dbReference type="Gene3D" id="3.10.129.10">
    <property type="entry name" value="Hotdog Thioesterase"/>
    <property type="match status" value="1"/>
</dbReference>